<dbReference type="Gene3D" id="3.60.21.10">
    <property type="match status" value="1"/>
</dbReference>
<comment type="catalytic activity">
    <reaction evidence="4">
        <text>beta-D-fructose 1,6-bisphosphate + H2O = beta-D-fructose 6-phosphate + phosphate</text>
        <dbReference type="Rhea" id="RHEA:11064"/>
        <dbReference type="ChEBI" id="CHEBI:15377"/>
        <dbReference type="ChEBI" id="CHEBI:32966"/>
        <dbReference type="ChEBI" id="CHEBI:43474"/>
        <dbReference type="ChEBI" id="CHEBI:57634"/>
        <dbReference type="EC" id="3.1.3.11"/>
    </reaction>
</comment>
<evidence type="ECO:0000256" key="3">
    <source>
        <dbReference type="ARBA" id="ARBA00023277"/>
    </source>
</evidence>
<dbReference type="OrthoDB" id="9779903at2"/>
<dbReference type="RefSeq" id="WP_003779114.1">
    <property type="nucleotide sequence ID" value="NZ_JH992962.1"/>
</dbReference>
<dbReference type="eggNOG" id="COG3855">
    <property type="taxonomic scope" value="Bacteria"/>
</dbReference>
<comment type="cofactor">
    <cofactor evidence="4">
        <name>Mn(2+)</name>
        <dbReference type="ChEBI" id="CHEBI:29035"/>
    </cofactor>
</comment>
<keyword evidence="1 4" id="KW-0378">Hydrolase</keyword>
<dbReference type="SUPFAM" id="SSF56300">
    <property type="entry name" value="Metallo-dependent phosphatases"/>
    <property type="match status" value="1"/>
</dbReference>
<dbReference type="InterPro" id="IPR029052">
    <property type="entry name" value="Metallo-depent_PP-like"/>
</dbReference>
<dbReference type="GO" id="GO:0006094">
    <property type="term" value="P:gluconeogenesis"/>
    <property type="evidence" value="ECO:0007669"/>
    <property type="project" value="UniProtKB-UniRule"/>
</dbReference>
<evidence type="ECO:0000256" key="1">
    <source>
        <dbReference type="ARBA" id="ARBA00022801"/>
    </source>
</evidence>
<evidence type="ECO:0000256" key="2">
    <source>
        <dbReference type="ARBA" id="ARBA00023211"/>
    </source>
</evidence>
<accession>K9E8H0</accession>
<name>K9E8H0_9LACT</name>
<dbReference type="AlphaFoldDB" id="K9E8H0"/>
<protein>
    <recommendedName>
        <fullName evidence="4">Fructose-1,6-bisphosphatase class 3</fullName>
        <shortName evidence="4">FBPase class 3</shortName>
        <ecNumber evidence="4">3.1.3.11</ecNumber>
    </recommendedName>
    <alternativeName>
        <fullName evidence="4">D-fructose-1,6-bisphosphate 1-phosphohydrolase class 3</fullName>
    </alternativeName>
</protein>
<keyword evidence="3 4" id="KW-0119">Carbohydrate metabolism</keyword>
<dbReference type="PATRIC" id="fig|883081.3.peg.1562"/>
<reference evidence="5 6" key="1">
    <citation type="submission" date="2012-09" db="EMBL/GenBank/DDBJ databases">
        <title>The Genome Sequence of Alloiococcus otitis ATCC 51267.</title>
        <authorList>
            <consortium name="The Broad Institute Genome Sequencing Platform"/>
            <person name="Earl A."/>
            <person name="Ward D."/>
            <person name="Feldgarden M."/>
            <person name="Gevers D."/>
            <person name="Huys G."/>
            <person name="Walker B."/>
            <person name="Young S.K."/>
            <person name="Zeng Q."/>
            <person name="Gargeya S."/>
            <person name="Fitzgerald M."/>
            <person name="Haas B."/>
            <person name="Abouelleil A."/>
            <person name="Alvarado L."/>
            <person name="Arachchi H.M."/>
            <person name="Berlin A.M."/>
            <person name="Chapman S.B."/>
            <person name="Goldberg J."/>
            <person name="Griggs A."/>
            <person name="Gujja S."/>
            <person name="Hansen M."/>
            <person name="Howarth C."/>
            <person name="Imamovic A."/>
            <person name="Larimer J."/>
            <person name="McCowen C."/>
            <person name="Montmayeur A."/>
            <person name="Murphy C."/>
            <person name="Neiman D."/>
            <person name="Pearson M."/>
            <person name="Priest M."/>
            <person name="Roberts A."/>
            <person name="Saif S."/>
            <person name="Shea T."/>
            <person name="Sisk P."/>
            <person name="Sykes S."/>
            <person name="Wortman J."/>
            <person name="Nusbaum C."/>
            <person name="Birren B."/>
        </authorList>
    </citation>
    <scope>NUCLEOTIDE SEQUENCE [LARGE SCALE GENOMIC DNA]</scope>
    <source>
        <strain evidence="5 6">ATCC 51267</strain>
    </source>
</reference>
<dbReference type="HAMAP" id="MF_01854">
    <property type="entry name" value="FBPase_class3"/>
    <property type="match status" value="1"/>
</dbReference>
<evidence type="ECO:0000313" key="6">
    <source>
        <dbReference type="Proteomes" id="UP000009875"/>
    </source>
</evidence>
<gene>
    <name evidence="4" type="primary">fbp</name>
    <name evidence="5" type="ORF">HMPREF9698_01556</name>
</gene>
<organism evidence="5 6">
    <name type="scientific">Alloiococcus otitis ATCC 51267</name>
    <dbReference type="NCBI Taxonomy" id="883081"/>
    <lineage>
        <taxon>Bacteria</taxon>
        <taxon>Bacillati</taxon>
        <taxon>Bacillota</taxon>
        <taxon>Bacilli</taxon>
        <taxon>Lactobacillales</taxon>
        <taxon>Carnobacteriaceae</taxon>
        <taxon>Alloiococcus</taxon>
    </lineage>
</organism>
<keyword evidence="2 4" id="KW-0464">Manganese</keyword>
<dbReference type="HOGENOM" id="CLU_028392_2_0_9"/>
<dbReference type="GO" id="GO:0042132">
    <property type="term" value="F:fructose 1,6-bisphosphate 1-phosphatase activity"/>
    <property type="evidence" value="ECO:0007669"/>
    <property type="project" value="UniProtKB-UniRule"/>
</dbReference>
<dbReference type="Proteomes" id="UP000009875">
    <property type="component" value="Unassembled WGS sequence"/>
</dbReference>
<proteinExistence type="inferred from homology"/>
<dbReference type="STRING" id="883081.HMPREF9698_01556"/>
<comment type="similarity">
    <text evidence="4">Belongs to the FBPase class 3 family.</text>
</comment>
<dbReference type="InterPro" id="IPR009164">
    <property type="entry name" value="FBPtase_class3"/>
</dbReference>
<dbReference type="PIRSF" id="PIRSF000906">
    <property type="entry name" value="FBPtase_Bacill"/>
    <property type="match status" value="1"/>
</dbReference>
<dbReference type="EMBL" id="AGXA01000031">
    <property type="protein sequence ID" value="EKU92953.1"/>
    <property type="molecule type" value="Genomic_DNA"/>
</dbReference>
<evidence type="ECO:0000256" key="4">
    <source>
        <dbReference type="HAMAP-Rule" id="MF_01854"/>
    </source>
</evidence>
<comment type="pathway">
    <text evidence="4">Carbohydrate biosynthesis; gluconeogenesis.</text>
</comment>
<dbReference type="Pfam" id="PF06874">
    <property type="entry name" value="FBPase_2"/>
    <property type="match status" value="1"/>
</dbReference>
<comment type="caution">
    <text evidence="5">The sequence shown here is derived from an EMBL/GenBank/DDBJ whole genome shotgun (WGS) entry which is preliminary data.</text>
</comment>
<keyword evidence="6" id="KW-1185">Reference proteome</keyword>
<dbReference type="UniPathway" id="UPA00138"/>
<dbReference type="EC" id="3.1.3.11" evidence="4"/>
<sequence length="631" mass="72360">MMIKDRFPTEADVITELINLQAIQQLPKGTEMYISDIHGEFEAFDHILRIGSGNVKEKIIDLFGQSYDEDKVNKLALFVAYPEYALDHVRQKDLEDKDQVRKLIEDLIGVLRFASAKYTRSKVRKALPAAYRYVIEELLYADYSLPHKQAYAYQIMDQIMTVGKLEDFLKQLSFTIQDLVIDHIHIVGDIFDRGPDADKVMDRIMALPSVDIQWGNHDMIWIGAYLGSLPCLLTLLRIAARYNYLFDIERSYGINLRPLFSFAKKYYQANPVFTPKGLTDKEKAEGTTEMEQVHQALAIIQFKLEEQVIHRRPEFDMGHRLLLENIDFQNETVQVEGQTYPMVGSCFQTVDPAHPNALTSDEEEVVGELIYSFQNSEKMKRHMDFLLSKGSNYLIYNKHLLFHACLPLEDNGDFMAFQIGGQSYQGRALLDFFDDKIQEAGQDKNSYTDLATDLIWYLWCGPKSPLFGKSKMTTFERYFIEDKATHKEEKNAYFKLRDREEIVDQVLKEFGLTDEISAVINGHTPVKVRKGEDPIKVDRKLFVIDGGLSKAYQGSTGIAGYSLLNNSFGFQVVTHQTFTSVQDLFNRGSDGSYVKRVIESELDRVKIAGTTIGSDIQKQIDGLQAHLKKFY</sequence>
<evidence type="ECO:0000313" key="5">
    <source>
        <dbReference type="EMBL" id="EKU92953.1"/>
    </source>
</evidence>